<evidence type="ECO:0000313" key="2">
    <source>
        <dbReference type="EMBL" id="QWC09537.1"/>
    </source>
</evidence>
<evidence type="ECO:0000313" key="3">
    <source>
        <dbReference type="Proteomes" id="UP000676885"/>
    </source>
</evidence>
<dbReference type="EMBL" id="CP076022">
    <property type="protein sequence ID" value="QWC09537.1"/>
    <property type="molecule type" value="Genomic_DNA"/>
</dbReference>
<protein>
    <recommendedName>
        <fullName evidence="4">DUF559 domain-containing protein</fullName>
    </recommendedName>
</protein>
<dbReference type="KEGG" id="ajg:KKR91_13790"/>
<evidence type="ECO:0008006" key="4">
    <source>
        <dbReference type="Google" id="ProtNLM"/>
    </source>
</evidence>
<dbReference type="Gene3D" id="3.40.960.10">
    <property type="entry name" value="VSR Endonuclease"/>
    <property type="match status" value="1"/>
</dbReference>
<accession>A0A975M446</accession>
<organism evidence="2 3">
    <name type="scientific">Arthrobacter jiangjiafuii</name>
    <dbReference type="NCBI Taxonomy" id="2817475"/>
    <lineage>
        <taxon>Bacteria</taxon>
        <taxon>Bacillati</taxon>
        <taxon>Actinomycetota</taxon>
        <taxon>Actinomycetes</taxon>
        <taxon>Micrococcales</taxon>
        <taxon>Micrococcaceae</taxon>
        <taxon>Arthrobacter</taxon>
    </lineage>
</organism>
<sequence length="261" mass="29312">MEQSLVQRVRPYLVLLPDAVISDVTAAKIHGMPLPSRVKSDDLLHLTRPPGSPASERAGVHGHRRKLLDADVVQLEDVPLTSVARTWIDLAGRLDVDSMVAAADWIVSQHHRDYGEPRLARLPLGNLQSYVGSLRGTRFLRRMEEALELTRVGVDSPPETALRLLMLRAGLPEFTVNCRIESPRTHRPVWADLGNGDYRVCVEYDGLHHLTPEQQASDNERDALTALAGWRQIKVNRLQMRQPATVLFPIRTALRDNGWRG</sequence>
<dbReference type="RefSeq" id="WP_210227951.1">
    <property type="nucleotide sequence ID" value="NZ_CP076022.1"/>
</dbReference>
<feature type="region of interest" description="Disordered" evidence="1">
    <location>
        <begin position="42"/>
        <end position="61"/>
    </location>
</feature>
<dbReference type="AlphaFoldDB" id="A0A975M446"/>
<evidence type="ECO:0000256" key="1">
    <source>
        <dbReference type="SAM" id="MobiDB-lite"/>
    </source>
</evidence>
<keyword evidence="3" id="KW-1185">Reference proteome</keyword>
<proteinExistence type="predicted"/>
<gene>
    <name evidence="2" type="ORF">KKR91_13790</name>
</gene>
<dbReference type="Proteomes" id="UP000676885">
    <property type="component" value="Chromosome"/>
</dbReference>
<reference evidence="2 3" key="1">
    <citation type="submission" date="2021-05" db="EMBL/GenBank/DDBJ databases">
        <title>Novel species in genus Arthrobacter.</title>
        <authorList>
            <person name="Zhang G."/>
        </authorList>
    </citation>
    <scope>NUCLEOTIDE SEQUENCE [LARGE SCALE GENOMIC DNA]</scope>
    <source>
        <strain evidence="3">zg-ZUI227</strain>
    </source>
</reference>
<name>A0A975M446_9MICC</name>